<comment type="caution">
    <text evidence="1">The sequence shown here is derived from an EMBL/GenBank/DDBJ whole genome shotgun (WGS) entry which is preliminary data.</text>
</comment>
<dbReference type="Proteomes" id="UP001239111">
    <property type="component" value="Chromosome 1"/>
</dbReference>
<gene>
    <name evidence="1" type="ORF">QAD02_020918</name>
</gene>
<name>A0ACC2PTK5_9HYME</name>
<reference evidence="1" key="1">
    <citation type="submission" date="2023-04" db="EMBL/GenBank/DDBJ databases">
        <title>A chromosome-level genome assembly of the parasitoid wasp Eretmocerus hayati.</title>
        <authorList>
            <person name="Zhong Y."/>
            <person name="Liu S."/>
            <person name="Liu Y."/>
        </authorList>
    </citation>
    <scope>NUCLEOTIDE SEQUENCE</scope>
    <source>
        <strain evidence="1">ZJU_SS_LIU_2023</strain>
    </source>
</reference>
<proteinExistence type="predicted"/>
<evidence type="ECO:0000313" key="2">
    <source>
        <dbReference type="Proteomes" id="UP001239111"/>
    </source>
</evidence>
<organism evidence="1 2">
    <name type="scientific">Eretmocerus hayati</name>
    <dbReference type="NCBI Taxonomy" id="131215"/>
    <lineage>
        <taxon>Eukaryota</taxon>
        <taxon>Metazoa</taxon>
        <taxon>Ecdysozoa</taxon>
        <taxon>Arthropoda</taxon>
        <taxon>Hexapoda</taxon>
        <taxon>Insecta</taxon>
        <taxon>Pterygota</taxon>
        <taxon>Neoptera</taxon>
        <taxon>Endopterygota</taxon>
        <taxon>Hymenoptera</taxon>
        <taxon>Apocrita</taxon>
        <taxon>Proctotrupomorpha</taxon>
        <taxon>Chalcidoidea</taxon>
        <taxon>Aphelinidae</taxon>
        <taxon>Aphelininae</taxon>
        <taxon>Eretmocerus</taxon>
    </lineage>
</organism>
<evidence type="ECO:0000313" key="1">
    <source>
        <dbReference type="EMBL" id="KAJ8685125.1"/>
    </source>
</evidence>
<accession>A0ACC2PTK5</accession>
<dbReference type="EMBL" id="CM056741">
    <property type="protein sequence ID" value="KAJ8685125.1"/>
    <property type="molecule type" value="Genomic_DNA"/>
</dbReference>
<protein>
    <submittedName>
        <fullName evidence="1">Uncharacterized protein</fullName>
    </submittedName>
</protein>
<keyword evidence="2" id="KW-1185">Reference proteome</keyword>
<sequence>MATGSYPSAAVRERIPALELCINQHGVPSVSSVRNSRRNNLDLVFPNTLGICYEECLDPIIDDSQFHEAINIFIPLEDQCLHLLTQDNGLDWSESKLPFDHGVIEIEIDQIAIRFLDLARQVEAFFLQKRFLLTALKPELIIKEEIADLKAEMLRKEDLVKKHNDKIYIWQNLLAEMHGWVNGNDLIFS</sequence>